<dbReference type="Proteomes" id="UP000683360">
    <property type="component" value="Unassembled WGS sequence"/>
</dbReference>
<dbReference type="SUPFAM" id="SSF101898">
    <property type="entry name" value="NHL repeat"/>
    <property type="match status" value="1"/>
</dbReference>
<accession>A0A8S3SAE9</accession>
<gene>
    <name evidence="1" type="ORF">MEDL_31726</name>
</gene>
<evidence type="ECO:0000313" key="1">
    <source>
        <dbReference type="EMBL" id="CAG2218075.1"/>
    </source>
</evidence>
<organism evidence="1 2">
    <name type="scientific">Mytilus edulis</name>
    <name type="common">Blue mussel</name>
    <dbReference type="NCBI Taxonomy" id="6550"/>
    <lineage>
        <taxon>Eukaryota</taxon>
        <taxon>Metazoa</taxon>
        <taxon>Spiralia</taxon>
        <taxon>Lophotrochozoa</taxon>
        <taxon>Mollusca</taxon>
        <taxon>Bivalvia</taxon>
        <taxon>Autobranchia</taxon>
        <taxon>Pteriomorphia</taxon>
        <taxon>Mytilida</taxon>
        <taxon>Mytiloidea</taxon>
        <taxon>Mytilidae</taxon>
        <taxon>Mytilinae</taxon>
        <taxon>Mytilus</taxon>
    </lineage>
</organism>
<dbReference type="Gene3D" id="2.120.10.30">
    <property type="entry name" value="TolB, C-terminal domain"/>
    <property type="match status" value="1"/>
</dbReference>
<proteinExistence type="predicted"/>
<sequence length="237" mass="26529">MAKASFCDPCTKANYQCQQQSIAPTVKSCAACVESHARFKAFTSHHVIDLSSIDLNIPVSAKNICNVHPDMLLDYYCTDRAVVTLKDEESIQFVNTTTTTKADIINVGFRCYGITAVHDRIYVGGANGIIKTIDTNGTILKTIQLRVGAIYFISYDDDQKQFFVRGHNKLQCIKLDGTLAYSKDVPDTAGVTRDKQGNIYYGGINNSNIQRISPDGENCKEMLKKRQWYKSTLWNVF</sequence>
<comment type="caution">
    <text evidence="1">The sequence shown here is derived from an EMBL/GenBank/DDBJ whole genome shotgun (WGS) entry which is preliminary data.</text>
</comment>
<dbReference type="EMBL" id="CAJPWZ010001585">
    <property type="protein sequence ID" value="CAG2218075.1"/>
    <property type="molecule type" value="Genomic_DNA"/>
</dbReference>
<dbReference type="OrthoDB" id="6104655at2759"/>
<dbReference type="InterPro" id="IPR011042">
    <property type="entry name" value="6-blade_b-propeller_TolB-like"/>
</dbReference>
<protein>
    <submittedName>
        <fullName evidence="1">Uncharacterized protein</fullName>
    </submittedName>
</protein>
<reference evidence="1" key="1">
    <citation type="submission" date="2021-03" db="EMBL/GenBank/DDBJ databases">
        <authorList>
            <person name="Bekaert M."/>
        </authorList>
    </citation>
    <scope>NUCLEOTIDE SEQUENCE</scope>
</reference>
<name>A0A8S3SAE9_MYTED</name>
<dbReference type="AlphaFoldDB" id="A0A8S3SAE9"/>
<evidence type="ECO:0000313" key="2">
    <source>
        <dbReference type="Proteomes" id="UP000683360"/>
    </source>
</evidence>
<keyword evidence="2" id="KW-1185">Reference proteome</keyword>